<evidence type="ECO:0000313" key="4">
    <source>
        <dbReference type="Proteomes" id="UP000275281"/>
    </source>
</evidence>
<protein>
    <submittedName>
        <fullName evidence="3">YceI family protein</fullName>
    </submittedName>
</protein>
<keyword evidence="1" id="KW-0732">Signal</keyword>
<feature type="domain" description="Lipid/polyisoprenoid-binding YceI-like" evidence="2">
    <location>
        <begin position="21"/>
        <end position="174"/>
    </location>
</feature>
<proteinExistence type="predicted"/>
<dbReference type="InterPro" id="IPR007372">
    <property type="entry name" value="Lipid/polyisoprenoid-bd_YceI"/>
</dbReference>
<dbReference type="PANTHER" id="PTHR34406">
    <property type="entry name" value="PROTEIN YCEI"/>
    <property type="match status" value="1"/>
</dbReference>
<dbReference type="SMART" id="SM00867">
    <property type="entry name" value="YceI"/>
    <property type="match status" value="1"/>
</dbReference>
<dbReference type="PANTHER" id="PTHR34406:SF1">
    <property type="entry name" value="PROTEIN YCEI"/>
    <property type="match status" value="1"/>
</dbReference>
<evidence type="ECO:0000256" key="1">
    <source>
        <dbReference type="SAM" id="SignalP"/>
    </source>
</evidence>
<dbReference type="InterPro" id="IPR036761">
    <property type="entry name" value="TTHA0802/YceI-like_sf"/>
</dbReference>
<feature type="signal peptide" evidence="1">
    <location>
        <begin position="1"/>
        <end position="21"/>
    </location>
</feature>
<dbReference type="RefSeq" id="WP_124028565.1">
    <property type="nucleotide sequence ID" value="NZ_JBHRSN010000007.1"/>
</dbReference>
<reference evidence="3 4" key="1">
    <citation type="submission" date="2018-11" db="EMBL/GenBank/DDBJ databases">
        <authorList>
            <person name="Ye M.-Q."/>
            <person name="Du Z.-J."/>
        </authorList>
    </citation>
    <scope>NUCLEOTIDE SEQUENCE [LARGE SCALE GENOMIC DNA]</scope>
    <source>
        <strain evidence="3 4">U0105</strain>
    </source>
</reference>
<dbReference type="Gene3D" id="2.40.128.110">
    <property type="entry name" value="Lipid/polyisoprenoid-binding, YceI-like"/>
    <property type="match status" value="1"/>
</dbReference>
<evidence type="ECO:0000313" key="3">
    <source>
        <dbReference type="EMBL" id="RPJ65934.1"/>
    </source>
</evidence>
<name>A0A3N5Z635_9ALTE</name>
<sequence>MKSFSYVVIIFVSMMSTHVHALQLDADSSNATLSFSGQHAGMTFTGVFERWQSQLILPPNQEPSIKAEFILASAKTGDSTYDETLPEEDWFHVEKFPVARFISTQINLLVDGYRVEGTLELKGKGLPIIFNLHNREDKLIGNFDVDRLAYGIGLESDPGAEWVSQNIRLSLTINL</sequence>
<accession>A0A3N5Z635</accession>
<evidence type="ECO:0000259" key="2">
    <source>
        <dbReference type="SMART" id="SM00867"/>
    </source>
</evidence>
<dbReference type="OrthoDB" id="1247465at2"/>
<dbReference type="EMBL" id="RPOK01000004">
    <property type="protein sequence ID" value="RPJ65934.1"/>
    <property type="molecule type" value="Genomic_DNA"/>
</dbReference>
<feature type="chain" id="PRO_5017949267" evidence="1">
    <location>
        <begin position="22"/>
        <end position="175"/>
    </location>
</feature>
<keyword evidence="4" id="KW-1185">Reference proteome</keyword>
<dbReference type="AlphaFoldDB" id="A0A3N5Z635"/>
<organism evidence="3 4">
    <name type="scientific">Alteromonas sediminis</name>
    <dbReference type="NCBI Taxonomy" id="2259342"/>
    <lineage>
        <taxon>Bacteria</taxon>
        <taxon>Pseudomonadati</taxon>
        <taxon>Pseudomonadota</taxon>
        <taxon>Gammaproteobacteria</taxon>
        <taxon>Alteromonadales</taxon>
        <taxon>Alteromonadaceae</taxon>
        <taxon>Alteromonas/Salinimonas group</taxon>
        <taxon>Alteromonas</taxon>
    </lineage>
</organism>
<dbReference type="SUPFAM" id="SSF101874">
    <property type="entry name" value="YceI-like"/>
    <property type="match status" value="1"/>
</dbReference>
<comment type="caution">
    <text evidence="3">The sequence shown here is derived from an EMBL/GenBank/DDBJ whole genome shotgun (WGS) entry which is preliminary data.</text>
</comment>
<dbReference type="Proteomes" id="UP000275281">
    <property type="component" value="Unassembled WGS sequence"/>
</dbReference>
<gene>
    <name evidence="3" type="ORF">DRW07_14090</name>
</gene>
<dbReference type="Pfam" id="PF04264">
    <property type="entry name" value="YceI"/>
    <property type="match status" value="1"/>
</dbReference>